<proteinExistence type="predicted"/>
<evidence type="ECO:0000313" key="3">
    <source>
        <dbReference type="EMBL" id="CRZ17262.1"/>
    </source>
</evidence>
<keyword evidence="4" id="KW-1185">Reference proteome</keyword>
<feature type="compositionally biased region" description="Low complexity" evidence="1">
    <location>
        <begin position="21"/>
        <end position="43"/>
    </location>
</feature>
<dbReference type="STRING" id="146018.BN2156_04147"/>
<accession>A0A0H5RUP0</accession>
<feature type="transmembrane region" description="Helical" evidence="2">
    <location>
        <begin position="94"/>
        <end position="115"/>
    </location>
</feature>
<feature type="transmembrane region" description="Helical" evidence="2">
    <location>
        <begin position="58"/>
        <end position="82"/>
    </location>
</feature>
<dbReference type="AlphaFoldDB" id="A0A0H5RUP0"/>
<feature type="transmembrane region" description="Helical" evidence="2">
    <location>
        <begin position="124"/>
        <end position="141"/>
    </location>
</feature>
<protein>
    <submittedName>
        <fullName evidence="3">Uncharacterized protein</fullName>
    </submittedName>
</protein>
<dbReference type="Proteomes" id="UP000199147">
    <property type="component" value="Unassembled WGS sequence"/>
</dbReference>
<organism evidence="3 4">
    <name type="scientific">Mycolicibacterium neworleansense</name>
    <dbReference type="NCBI Taxonomy" id="146018"/>
    <lineage>
        <taxon>Bacteria</taxon>
        <taxon>Bacillati</taxon>
        <taxon>Actinomycetota</taxon>
        <taxon>Actinomycetes</taxon>
        <taxon>Mycobacteriales</taxon>
        <taxon>Mycobacteriaceae</taxon>
        <taxon>Mycolicibacterium</taxon>
    </lineage>
</organism>
<name>A0A0H5RUP0_9MYCO</name>
<dbReference type="RefSeq" id="WP_090516802.1">
    <property type="nucleotide sequence ID" value="NZ_CWKH01000002.1"/>
</dbReference>
<reference evidence="4" key="1">
    <citation type="submission" date="2015-07" db="EMBL/GenBank/DDBJ databases">
        <authorList>
            <person name="Urmite Genomes"/>
        </authorList>
    </citation>
    <scope>NUCLEOTIDE SEQUENCE [LARGE SCALE GENOMIC DNA]</scope>
    <source>
        <strain evidence="4">type strain: ATCC 49404</strain>
    </source>
</reference>
<keyword evidence="2" id="KW-0472">Membrane</keyword>
<keyword evidence="2" id="KW-1133">Transmembrane helix</keyword>
<dbReference type="OrthoDB" id="4640375at2"/>
<keyword evidence="2" id="KW-0812">Transmembrane</keyword>
<feature type="transmembrane region" description="Helical" evidence="2">
    <location>
        <begin position="153"/>
        <end position="174"/>
    </location>
</feature>
<sequence>MNHPNLPYGQGFTGQPGYPRQPTWPQQPGYPQQPGWPHGYPQGGYPPKPPRGPSGATAIFAAILALLGGLAGLVMVLMAVIIKISDHDFDAMDVLFGLACAACGSALFIGAISLFRHKMIGRPFVVGGCTTAILIGVAALIEEFTRQVPDLGAFLSVAVPLFAFPMLTLVLTLLPATKTWIQAKQNPVAAQYYPPHAGC</sequence>
<evidence type="ECO:0000256" key="2">
    <source>
        <dbReference type="SAM" id="Phobius"/>
    </source>
</evidence>
<evidence type="ECO:0000313" key="4">
    <source>
        <dbReference type="Proteomes" id="UP000199147"/>
    </source>
</evidence>
<feature type="region of interest" description="Disordered" evidence="1">
    <location>
        <begin position="1"/>
        <end position="50"/>
    </location>
</feature>
<gene>
    <name evidence="3" type="ORF">BN2156_04147</name>
</gene>
<dbReference type="EMBL" id="CWKH01000002">
    <property type="protein sequence ID" value="CRZ17262.1"/>
    <property type="molecule type" value="Genomic_DNA"/>
</dbReference>
<evidence type="ECO:0000256" key="1">
    <source>
        <dbReference type="SAM" id="MobiDB-lite"/>
    </source>
</evidence>